<evidence type="ECO:0000256" key="6">
    <source>
        <dbReference type="ARBA" id="ARBA00023027"/>
    </source>
</evidence>
<keyword evidence="11" id="KW-1185">Reference proteome</keyword>
<dbReference type="GO" id="GO:0046872">
    <property type="term" value="F:metal ion binding"/>
    <property type="evidence" value="ECO:0007669"/>
    <property type="project" value="UniProtKB-KW"/>
</dbReference>
<evidence type="ECO:0000256" key="8">
    <source>
        <dbReference type="ARBA" id="ARBA00023209"/>
    </source>
</evidence>
<dbReference type="AlphaFoldDB" id="A0A974XFK6"/>
<dbReference type="EMBL" id="CP071444">
    <property type="protein sequence ID" value="QSX08942.1"/>
    <property type="molecule type" value="Genomic_DNA"/>
</dbReference>
<evidence type="ECO:0000256" key="4">
    <source>
        <dbReference type="ARBA" id="ARBA00022857"/>
    </source>
</evidence>
<dbReference type="Gene3D" id="3.40.50.1970">
    <property type="match status" value="1"/>
</dbReference>
<dbReference type="GO" id="GO:0016614">
    <property type="term" value="F:oxidoreductase activity, acting on CH-OH group of donors"/>
    <property type="evidence" value="ECO:0007669"/>
    <property type="project" value="InterPro"/>
</dbReference>
<evidence type="ECO:0000256" key="5">
    <source>
        <dbReference type="ARBA" id="ARBA00023002"/>
    </source>
</evidence>
<keyword evidence="2" id="KW-0444">Lipid biosynthesis</keyword>
<dbReference type="PANTHER" id="PTHR43616:SF5">
    <property type="entry name" value="GLYCEROL DEHYDROGENASE 1"/>
    <property type="match status" value="1"/>
</dbReference>
<evidence type="ECO:0000313" key="11">
    <source>
        <dbReference type="Proteomes" id="UP000663499"/>
    </source>
</evidence>
<keyword evidence="1" id="KW-0963">Cytoplasm</keyword>
<dbReference type="SUPFAM" id="SSF56796">
    <property type="entry name" value="Dehydroquinate synthase-like"/>
    <property type="match status" value="1"/>
</dbReference>
<dbReference type="CDD" id="cd08175">
    <property type="entry name" value="G1PDH"/>
    <property type="match status" value="1"/>
</dbReference>
<evidence type="ECO:0000256" key="7">
    <source>
        <dbReference type="ARBA" id="ARBA00023098"/>
    </source>
</evidence>
<reference evidence="10" key="1">
    <citation type="submission" date="2021-03" db="EMBL/GenBank/DDBJ databases">
        <title>Alkalibacter marinus sp. nov., isolated from tidal flat sediment.</title>
        <authorList>
            <person name="Namirimu T."/>
            <person name="Yang J.-A."/>
            <person name="Yang S.-H."/>
            <person name="Kim Y.-J."/>
            <person name="Kwon K.K."/>
        </authorList>
    </citation>
    <scope>NUCLEOTIDE SEQUENCE</scope>
    <source>
        <strain evidence="10">ES005</strain>
    </source>
</reference>
<evidence type="ECO:0000313" key="10">
    <source>
        <dbReference type="EMBL" id="QSX08942.1"/>
    </source>
</evidence>
<dbReference type="InterPro" id="IPR016205">
    <property type="entry name" value="Glycerol_DH"/>
</dbReference>
<keyword evidence="9" id="KW-1208">Phospholipid metabolism</keyword>
<protein>
    <submittedName>
        <fullName evidence="10">Sn-glycerol-1-phosphate dehydrogenase</fullName>
    </submittedName>
</protein>
<dbReference type="GO" id="GO:0008654">
    <property type="term" value="P:phospholipid biosynthetic process"/>
    <property type="evidence" value="ECO:0007669"/>
    <property type="project" value="UniProtKB-KW"/>
</dbReference>
<dbReference type="Gene3D" id="1.20.1090.10">
    <property type="entry name" value="Dehydroquinate synthase-like - alpha domain"/>
    <property type="match status" value="1"/>
</dbReference>
<evidence type="ECO:0000256" key="9">
    <source>
        <dbReference type="ARBA" id="ARBA00023264"/>
    </source>
</evidence>
<keyword evidence="7" id="KW-0443">Lipid metabolism</keyword>
<name>A0A974XFK6_9FIRM</name>
<evidence type="ECO:0000256" key="2">
    <source>
        <dbReference type="ARBA" id="ARBA00022516"/>
    </source>
</evidence>
<keyword evidence="8" id="KW-0594">Phospholipid biosynthesis</keyword>
<dbReference type="RefSeq" id="WP_207300283.1">
    <property type="nucleotide sequence ID" value="NZ_CP071444.1"/>
</dbReference>
<keyword evidence="5" id="KW-0560">Oxidoreductase</keyword>
<dbReference type="Pfam" id="PF13685">
    <property type="entry name" value="Fe-ADH_2"/>
    <property type="match status" value="1"/>
</dbReference>
<sequence length="396" mass="43540">MKKYEELLNRELECECGRKHFVPIKEVDFGFKPDQIGAIVKRLVDGNALLVVVDHHTDEQINDQVVGILREEGYDISVIRFMDTKLVPDERAVGAILMESMRNTKGIVAIGSGTINDLARFVGSRMDCPVISIATAPSMDGYAAAGSSLVVKGAKKTLKGVPVTAIYGDLDVVAGAPYEMIQAGFGDIIGKKTSLADWALSRVVTGEYWCDDIVSLVEDAADACIENGEAIAFREREAIEKLIDALVLSGIAMSLADDTRPASGGEHLISHYMVMKDIEKGKIIPSHGITVAFGTLVVSSLYEFLMNHPVFKARDDAAEIVEAIHPYLPSVKQTEEWLNVIGLSLEPSGYEVDKTLLRELVTNAGFIRDRFTIFTFLNQLHLLDEAADHVVRRWYP</sequence>
<proteinExistence type="predicted"/>
<dbReference type="PANTHER" id="PTHR43616">
    <property type="entry name" value="GLYCEROL DEHYDROGENASE"/>
    <property type="match status" value="1"/>
</dbReference>
<dbReference type="InterPro" id="IPR032837">
    <property type="entry name" value="G1PDH"/>
</dbReference>
<dbReference type="KEGG" id="alka:J0B03_02350"/>
<keyword evidence="3" id="KW-0479">Metal-binding</keyword>
<accession>A0A974XFK6</accession>
<gene>
    <name evidence="10" type="ORF">J0B03_02350</name>
</gene>
<dbReference type="GO" id="GO:0005829">
    <property type="term" value="C:cytosol"/>
    <property type="evidence" value="ECO:0007669"/>
    <property type="project" value="TreeGrafter"/>
</dbReference>
<keyword evidence="4" id="KW-0521">NADP</keyword>
<dbReference type="Proteomes" id="UP000663499">
    <property type="component" value="Chromosome"/>
</dbReference>
<evidence type="ECO:0000256" key="1">
    <source>
        <dbReference type="ARBA" id="ARBA00022490"/>
    </source>
</evidence>
<evidence type="ECO:0000256" key="3">
    <source>
        <dbReference type="ARBA" id="ARBA00022723"/>
    </source>
</evidence>
<organism evidence="10 11">
    <name type="scientific">Alkalibacter rhizosphaerae</name>
    <dbReference type="NCBI Taxonomy" id="2815577"/>
    <lineage>
        <taxon>Bacteria</taxon>
        <taxon>Bacillati</taxon>
        <taxon>Bacillota</taxon>
        <taxon>Clostridia</taxon>
        <taxon>Eubacteriales</taxon>
        <taxon>Eubacteriaceae</taxon>
        <taxon>Alkalibacter</taxon>
    </lineage>
</organism>
<keyword evidence="6" id="KW-0520">NAD</keyword>